<gene>
    <name evidence="5" type="ORF">KAM382_40810</name>
</gene>
<reference evidence="5 6" key="1">
    <citation type="submission" date="2021-07" db="EMBL/GenBank/DDBJ databases">
        <title>Draft genome sequence of carbapenem-resistant Aeromonas spp. in Japan.</title>
        <authorList>
            <person name="Maehana S."/>
            <person name="Suzuki M."/>
            <person name="Kitasato H."/>
        </authorList>
    </citation>
    <scope>NUCLEOTIDE SEQUENCE [LARGE SCALE GENOMIC DNA]</scope>
    <source>
        <strain evidence="5 6">KAM382</strain>
    </source>
</reference>
<proteinExistence type="predicted"/>
<name>A0ABD0BE38_AERCA</name>
<dbReference type="InterPro" id="IPR000700">
    <property type="entry name" value="PAS-assoc_C"/>
</dbReference>
<dbReference type="SUPFAM" id="SSF141868">
    <property type="entry name" value="EAL domain-like"/>
    <property type="match status" value="1"/>
</dbReference>
<dbReference type="CDD" id="cd00130">
    <property type="entry name" value="PAS"/>
    <property type="match status" value="1"/>
</dbReference>
<dbReference type="EMBL" id="BPOP01000070">
    <property type="protein sequence ID" value="GJB94020.1"/>
    <property type="molecule type" value="Genomic_DNA"/>
</dbReference>
<evidence type="ECO:0000313" key="5">
    <source>
        <dbReference type="EMBL" id="GJB94020.1"/>
    </source>
</evidence>
<dbReference type="InterPro" id="IPR029787">
    <property type="entry name" value="Nucleotide_cyclase"/>
</dbReference>
<dbReference type="InterPro" id="IPR052155">
    <property type="entry name" value="Biofilm_reg_signaling"/>
</dbReference>
<dbReference type="NCBIfam" id="TIGR00229">
    <property type="entry name" value="sensory_box"/>
    <property type="match status" value="2"/>
</dbReference>
<dbReference type="PANTHER" id="PTHR44757:SF2">
    <property type="entry name" value="BIOFILM ARCHITECTURE MAINTENANCE PROTEIN MBAA"/>
    <property type="match status" value="1"/>
</dbReference>
<dbReference type="Pfam" id="PF08448">
    <property type="entry name" value="PAS_4"/>
    <property type="match status" value="2"/>
</dbReference>
<dbReference type="AlphaFoldDB" id="A0ABD0BE38"/>
<feature type="domain" description="EAL" evidence="3">
    <location>
        <begin position="413"/>
        <end position="666"/>
    </location>
</feature>
<dbReference type="SUPFAM" id="SSF55073">
    <property type="entry name" value="Nucleotide cyclase"/>
    <property type="match status" value="1"/>
</dbReference>
<feature type="domain" description="PAS" evidence="1">
    <location>
        <begin position="140"/>
        <end position="185"/>
    </location>
</feature>
<dbReference type="SMART" id="SM00267">
    <property type="entry name" value="GGDEF"/>
    <property type="match status" value="1"/>
</dbReference>
<dbReference type="InterPro" id="IPR043128">
    <property type="entry name" value="Rev_trsase/Diguanyl_cyclase"/>
</dbReference>
<accession>A0ABD0BE38</accession>
<organism evidence="5 6">
    <name type="scientific">Aeromonas caviae</name>
    <name type="common">Aeromonas punctata</name>
    <dbReference type="NCBI Taxonomy" id="648"/>
    <lineage>
        <taxon>Bacteria</taxon>
        <taxon>Pseudomonadati</taxon>
        <taxon>Pseudomonadota</taxon>
        <taxon>Gammaproteobacteria</taxon>
        <taxon>Aeromonadales</taxon>
        <taxon>Aeromonadaceae</taxon>
        <taxon>Aeromonas</taxon>
    </lineage>
</organism>
<dbReference type="PANTHER" id="PTHR44757">
    <property type="entry name" value="DIGUANYLATE CYCLASE DGCP"/>
    <property type="match status" value="1"/>
</dbReference>
<dbReference type="Pfam" id="PF00563">
    <property type="entry name" value="EAL"/>
    <property type="match status" value="1"/>
</dbReference>
<dbReference type="PROSITE" id="PS50113">
    <property type="entry name" value="PAC"/>
    <property type="match status" value="1"/>
</dbReference>
<dbReference type="Gene3D" id="3.20.20.450">
    <property type="entry name" value="EAL domain"/>
    <property type="match status" value="1"/>
</dbReference>
<dbReference type="SMART" id="SM00091">
    <property type="entry name" value="PAS"/>
    <property type="match status" value="2"/>
</dbReference>
<dbReference type="CDD" id="cd01949">
    <property type="entry name" value="GGDEF"/>
    <property type="match status" value="1"/>
</dbReference>
<dbReference type="InterPro" id="IPR000160">
    <property type="entry name" value="GGDEF_dom"/>
</dbReference>
<dbReference type="InterPro" id="IPR035965">
    <property type="entry name" value="PAS-like_dom_sf"/>
</dbReference>
<dbReference type="NCBIfam" id="TIGR00254">
    <property type="entry name" value="GGDEF"/>
    <property type="match status" value="1"/>
</dbReference>
<dbReference type="SUPFAM" id="SSF55785">
    <property type="entry name" value="PYP-like sensor domain (PAS domain)"/>
    <property type="match status" value="2"/>
</dbReference>
<comment type="caution">
    <text evidence="5">The sequence shown here is derived from an EMBL/GenBank/DDBJ whole genome shotgun (WGS) entry which is preliminary data.</text>
</comment>
<sequence>MLEVSPVSALVTSSLSLALLQQIIDQLPMNIFCRDKHGRYLFANKAFAREAGLQDPSELIGKSDAEMPWGDVFREEDDRLLADGKPLLHQQLHCHSGEGASWMEINKVPLYDEHGDPIALFAMVSAIDQRKELEQTFRQQQLLQRRLLDAIPDLIRLEDHQGVLIDCNQAFLDFMGLVASEALGRRVPPRLPVEQTLGQGEYCVVDAQGRGRHLEVTRVEVPDDEGNSLGILTLSRDITGLRTTQAQLQQEQHYDSLTGLLKLSHFLQTSRHLGARKASLLLVDLQHFREINDRFGIRVADRLLSQVARRLQRLAPPQSLLCRVAADDFALLLPELPLSLDTWSRNLQQELMTPYQVEEHRIQIPVFLGIAHGKAKDAERLLSHAEAALAQGKRQQQHCTLFDPALDAKLKRRQLIATQLPLAIKSAELTAVYQPIICTHSNRLHGAELLCRWPHPEFGMISPDEFIPLAEELGLIGQLGQLMLELGCAQLARWQVAAPDLVLSINLSPLQFRDPELCPQIFDCIARHGLAPWQLELEITEGVLMENADEIESNLASLIEAGFQLAIDDFGTGYCSLAYLPRLQVATLKLDKSFTQGLATNQATTAIVRSVIGLGHELGIKITAEGVETPEQQAWLVQVGCDRLQGYLFSRPLPPADFARSYQLPEQ</sequence>
<dbReference type="Gene3D" id="3.30.70.270">
    <property type="match status" value="1"/>
</dbReference>
<dbReference type="Gene3D" id="3.30.450.20">
    <property type="entry name" value="PAS domain"/>
    <property type="match status" value="2"/>
</dbReference>
<dbReference type="SMART" id="SM00052">
    <property type="entry name" value="EAL"/>
    <property type="match status" value="1"/>
</dbReference>
<dbReference type="PROSITE" id="PS50112">
    <property type="entry name" value="PAS"/>
    <property type="match status" value="1"/>
</dbReference>
<dbReference type="PROSITE" id="PS50883">
    <property type="entry name" value="EAL"/>
    <property type="match status" value="1"/>
</dbReference>
<feature type="domain" description="GGDEF" evidence="4">
    <location>
        <begin position="276"/>
        <end position="404"/>
    </location>
</feature>
<dbReference type="InterPro" id="IPR000014">
    <property type="entry name" value="PAS"/>
</dbReference>
<evidence type="ECO:0000313" key="6">
    <source>
        <dbReference type="Proteomes" id="UP000737420"/>
    </source>
</evidence>
<feature type="domain" description="PAC" evidence="2">
    <location>
        <begin position="198"/>
        <end position="250"/>
    </location>
</feature>
<evidence type="ECO:0000259" key="2">
    <source>
        <dbReference type="PROSITE" id="PS50113"/>
    </source>
</evidence>
<dbReference type="InterPro" id="IPR013656">
    <property type="entry name" value="PAS_4"/>
</dbReference>
<dbReference type="CDD" id="cd01948">
    <property type="entry name" value="EAL"/>
    <property type="match status" value="1"/>
</dbReference>
<evidence type="ECO:0000259" key="1">
    <source>
        <dbReference type="PROSITE" id="PS50112"/>
    </source>
</evidence>
<dbReference type="InterPro" id="IPR001633">
    <property type="entry name" value="EAL_dom"/>
</dbReference>
<evidence type="ECO:0000259" key="3">
    <source>
        <dbReference type="PROSITE" id="PS50883"/>
    </source>
</evidence>
<protein>
    <submittedName>
        <fullName evidence="5">GGDEF domain-containing protein</fullName>
    </submittedName>
</protein>
<dbReference type="Proteomes" id="UP000737420">
    <property type="component" value="Unassembled WGS sequence"/>
</dbReference>
<dbReference type="InterPro" id="IPR035919">
    <property type="entry name" value="EAL_sf"/>
</dbReference>
<dbReference type="Pfam" id="PF00990">
    <property type="entry name" value="GGDEF"/>
    <property type="match status" value="1"/>
</dbReference>
<evidence type="ECO:0000259" key="4">
    <source>
        <dbReference type="PROSITE" id="PS50887"/>
    </source>
</evidence>
<dbReference type="PROSITE" id="PS50887">
    <property type="entry name" value="GGDEF"/>
    <property type="match status" value="1"/>
</dbReference>